<dbReference type="RefSeq" id="WP_176789393.1">
    <property type="nucleotide sequence ID" value="NZ_JABXWR010000001.1"/>
</dbReference>
<dbReference type="Pfam" id="PF07927">
    <property type="entry name" value="HicA_toxin"/>
    <property type="match status" value="1"/>
</dbReference>
<evidence type="ECO:0000313" key="8">
    <source>
        <dbReference type="Proteomes" id="UP000570823"/>
    </source>
</evidence>
<proteinExistence type="predicted"/>
<evidence type="ECO:0000256" key="6">
    <source>
        <dbReference type="ARBA" id="ARBA00023016"/>
    </source>
</evidence>
<dbReference type="Gene3D" id="3.30.920.30">
    <property type="entry name" value="Hypothetical protein"/>
    <property type="match status" value="1"/>
</dbReference>
<dbReference type="GO" id="GO:0016787">
    <property type="term" value="F:hydrolase activity"/>
    <property type="evidence" value="ECO:0007669"/>
    <property type="project" value="UniProtKB-KW"/>
</dbReference>
<dbReference type="SUPFAM" id="SSF54786">
    <property type="entry name" value="YcfA/nrd intein domain"/>
    <property type="match status" value="1"/>
</dbReference>
<keyword evidence="3" id="KW-0255">Endonuclease</keyword>
<dbReference type="InterPro" id="IPR012933">
    <property type="entry name" value="HicA_mRNA_interferase"/>
</dbReference>
<keyword evidence="5" id="KW-0694">RNA-binding</keyword>
<dbReference type="InterPro" id="IPR038570">
    <property type="entry name" value="HicA_sf"/>
</dbReference>
<keyword evidence="1" id="KW-1277">Toxin-antitoxin system</keyword>
<evidence type="ECO:0000256" key="1">
    <source>
        <dbReference type="ARBA" id="ARBA00022649"/>
    </source>
</evidence>
<name>A0A7K4HR69_9EURY</name>
<keyword evidence="4" id="KW-0378">Hydrolase</keyword>
<dbReference type="EMBL" id="JABXWR010000001">
    <property type="protein sequence ID" value="NVO67784.1"/>
    <property type="molecule type" value="Genomic_DNA"/>
</dbReference>
<reference evidence="7 8" key="1">
    <citation type="submission" date="2020-06" db="EMBL/GenBank/DDBJ databases">
        <title>Methanofollis fontis sp. nov., a methanogen isolated from marine sediments near a cold seep at Four-Way Closure Ridge offshore southwestern Taiwan.</title>
        <authorList>
            <person name="Chen S.-C."/>
            <person name="Teng N.-H."/>
            <person name="Lin Y.-S."/>
            <person name="Lai M.-C."/>
            <person name="Chen H.-H."/>
            <person name="Wang C.-C."/>
        </authorList>
    </citation>
    <scope>NUCLEOTIDE SEQUENCE [LARGE SCALE GENOMIC DNA]</scope>
    <source>
        <strain evidence="7 8">DSM 2702</strain>
    </source>
</reference>
<keyword evidence="6" id="KW-0346">Stress response</keyword>
<accession>A0A7K4HR69</accession>
<dbReference type="AlphaFoldDB" id="A0A7K4HR69"/>
<dbReference type="Proteomes" id="UP000570823">
    <property type="component" value="Unassembled WGS sequence"/>
</dbReference>
<dbReference type="GO" id="GO:0004519">
    <property type="term" value="F:endonuclease activity"/>
    <property type="evidence" value="ECO:0007669"/>
    <property type="project" value="UniProtKB-KW"/>
</dbReference>
<organism evidence="7 8">
    <name type="scientific">Methanofollis tationis</name>
    <dbReference type="NCBI Taxonomy" id="81417"/>
    <lineage>
        <taxon>Archaea</taxon>
        <taxon>Methanobacteriati</taxon>
        <taxon>Methanobacteriota</taxon>
        <taxon>Stenosarchaea group</taxon>
        <taxon>Methanomicrobia</taxon>
        <taxon>Methanomicrobiales</taxon>
        <taxon>Methanomicrobiaceae</taxon>
        <taxon>Methanofollis</taxon>
    </lineage>
</organism>
<evidence type="ECO:0000256" key="4">
    <source>
        <dbReference type="ARBA" id="ARBA00022801"/>
    </source>
</evidence>
<dbReference type="OrthoDB" id="7619at2157"/>
<keyword evidence="2" id="KW-0540">Nuclease</keyword>
<evidence type="ECO:0000256" key="5">
    <source>
        <dbReference type="ARBA" id="ARBA00022884"/>
    </source>
</evidence>
<evidence type="ECO:0000313" key="7">
    <source>
        <dbReference type="EMBL" id="NVO67784.1"/>
    </source>
</evidence>
<keyword evidence="8" id="KW-1185">Reference proteome</keyword>
<evidence type="ECO:0000256" key="3">
    <source>
        <dbReference type="ARBA" id="ARBA00022759"/>
    </source>
</evidence>
<dbReference type="GO" id="GO:0003729">
    <property type="term" value="F:mRNA binding"/>
    <property type="evidence" value="ECO:0007669"/>
    <property type="project" value="InterPro"/>
</dbReference>
<sequence>MNKLPVLSSDDVIGALKRAGFDYAPRRGKGSHVALYKAETTGKNLLVIVPKKKDIPRGTLLSILKQADLTKEEFFTLLG</sequence>
<comment type="caution">
    <text evidence="7">The sequence shown here is derived from an EMBL/GenBank/DDBJ whole genome shotgun (WGS) entry which is preliminary data.</text>
</comment>
<protein>
    <submittedName>
        <fullName evidence="7">Type II toxin-antitoxin system HicA family toxin</fullName>
    </submittedName>
</protein>
<evidence type="ECO:0000256" key="2">
    <source>
        <dbReference type="ARBA" id="ARBA00022722"/>
    </source>
</evidence>
<gene>
    <name evidence="7" type="ORF">HWN36_10835</name>
</gene>